<dbReference type="PANTHER" id="PTHR10381">
    <property type="entry name" value="ATP-DEPENDENT CLP PROTEASE PROTEOLYTIC SUBUNIT"/>
    <property type="match status" value="1"/>
</dbReference>
<dbReference type="EMBL" id="AAWS01000004">
    <property type="protein sequence ID" value="EAY30974.1"/>
    <property type="molecule type" value="Genomic_DNA"/>
</dbReference>
<evidence type="ECO:0000313" key="9">
    <source>
        <dbReference type="Proteomes" id="UP000004095"/>
    </source>
</evidence>
<keyword evidence="7" id="KW-0175">Coiled coil</keyword>
<evidence type="ECO:0000256" key="3">
    <source>
        <dbReference type="ARBA" id="ARBA00022670"/>
    </source>
</evidence>
<dbReference type="Proteomes" id="UP000004095">
    <property type="component" value="Unassembled WGS sequence"/>
</dbReference>
<dbReference type="GO" id="GO:0009368">
    <property type="term" value="C:endopeptidase Clp complex"/>
    <property type="evidence" value="ECO:0007669"/>
    <property type="project" value="TreeGrafter"/>
</dbReference>
<accession>A1ZEM2</accession>
<evidence type="ECO:0000256" key="1">
    <source>
        <dbReference type="ARBA" id="ARBA00007039"/>
    </source>
</evidence>
<evidence type="ECO:0000256" key="2">
    <source>
        <dbReference type="ARBA" id="ARBA00022490"/>
    </source>
</evidence>
<dbReference type="RefSeq" id="WP_002694118.1">
    <property type="nucleotide sequence ID" value="NZ_AAWS01000004.1"/>
</dbReference>
<evidence type="ECO:0000256" key="5">
    <source>
        <dbReference type="ARBA" id="ARBA00022825"/>
    </source>
</evidence>
<keyword evidence="5" id="KW-0720">Serine protease</keyword>
<sequence>MEEYKYFDIRNAAGEVANILLYDKIGIDDEGKGISGQRFAKELYSLARRYRRLNVRINSPGGKITDGLSICAAILNINQSTPNVRIDTYVDGLALSIAGLIAVCGKKVGMCNFAKLMLHNPFIGSKNSTDPNEAGQHETLMQVKEMLLTLLATRTGQKVEDLSFMMNQTTWLSAAEAKRQGFVDEVFEHPKKKSMATSVAAAENDVASLFDIFNQYPIKFLPEPTNTNHPMSLTSEQAEQLRNEVLGYKGDLTAVLNACGLPTDAGRDGILGHVEGLRNEIKRLKSLDLKIESYKTNVENLENEKKRLHDEVAEMKKHEAIALVENAIKEGKIAPVKKEKWLNHAYDNYDMVRDTLADMPTHPNLVNKIKAMGTSNEAGANAGFEELSFSELSNKFPEKLMLIKNENPVLYKELFRKEYGTEPVL</sequence>
<feature type="coiled-coil region" evidence="7">
    <location>
        <begin position="277"/>
        <end position="321"/>
    </location>
</feature>
<evidence type="ECO:0000313" key="8">
    <source>
        <dbReference type="EMBL" id="EAY30974.1"/>
    </source>
</evidence>
<evidence type="ECO:0000256" key="7">
    <source>
        <dbReference type="SAM" id="Coils"/>
    </source>
</evidence>
<dbReference type="GO" id="GO:0006515">
    <property type="term" value="P:protein quality control for misfolded or incompletely synthesized proteins"/>
    <property type="evidence" value="ECO:0007669"/>
    <property type="project" value="TreeGrafter"/>
</dbReference>
<dbReference type="CDD" id="cd07016">
    <property type="entry name" value="S14_ClpP_1"/>
    <property type="match status" value="1"/>
</dbReference>
<dbReference type="Gene3D" id="3.90.226.10">
    <property type="entry name" value="2-enoyl-CoA Hydratase, Chain A, domain 1"/>
    <property type="match status" value="1"/>
</dbReference>
<dbReference type="InterPro" id="IPR023562">
    <property type="entry name" value="ClpP/TepA"/>
</dbReference>
<evidence type="ECO:0000256" key="4">
    <source>
        <dbReference type="ARBA" id="ARBA00022801"/>
    </source>
</evidence>
<dbReference type="GO" id="GO:0051117">
    <property type="term" value="F:ATPase binding"/>
    <property type="evidence" value="ECO:0007669"/>
    <property type="project" value="TreeGrafter"/>
</dbReference>
<comment type="caution">
    <text evidence="8">The sequence shown here is derived from an EMBL/GenBank/DDBJ whole genome shotgun (WGS) entry which is preliminary data.</text>
</comment>
<proteinExistence type="inferred from homology"/>
<organism evidence="8 9">
    <name type="scientific">Microscilla marina ATCC 23134</name>
    <dbReference type="NCBI Taxonomy" id="313606"/>
    <lineage>
        <taxon>Bacteria</taxon>
        <taxon>Pseudomonadati</taxon>
        <taxon>Bacteroidota</taxon>
        <taxon>Cytophagia</taxon>
        <taxon>Cytophagales</taxon>
        <taxon>Microscillaceae</taxon>
        <taxon>Microscilla</taxon>
    </lineage>
</organism>
<dbReference type="GO" id="GO:0004252">
    <property type="term" value="F:serine-type endopeptidase activity"/>
    <property type="evidence" value="ECO:0007669"/>
    <property type="project" value="InterPro"/>
</dbReference>
<dbReference type="InterPro" id="IPR029045">
    <property type="entry name" value="ClpP/crotonase-like_dom_sf"/>
</dbReference>
<comment type="similarity">
    <text evidence="1 6">Belongs to the peptidase S14 family.</text>
</comment>
<dbReference type="eggNOG" id="COG0740">
    <property type="taxonomic scope" value="Bacteria"/>
</dbReference>
<keyword evidence="3 8" id="KW-0645">Protease</keyword>
<name>A1ZEM2_MICM2</name>
<gene>
    <name evidence="8" type="ORF">M23134_07381</name>
</gene>
<keyword evidence="9" id="KW-1185">Reference proteome</keyword>
<dbReference type="PANTHER" id="PTHR10381:SF70">
    <property type="entry name" value="ATP-DEPENDENT CLP PROTEASE PROTEOLYTIC SUBUNIT"/>
    <property type="match status" value="1"/>
</dbReference>
<dbReference type="GO" id="GO:0004176">
    <property type="term" value="F:ATP-dependent peptidase activity"/>
    <property type="evidence" value="ECO:0007669"/>
    <property type="project" value="InterPro"/>
</dbReference>
<dbReference type="PRINTS" id="PR00127">
    <property type="entry name" value="CLPPROTEASEP"/>
</dbReference>
<dbReference type="SUPFAM" id="SSF52096">
    <property type="entry name" value="ClpP/crotonase"/>
    <property type="match status" value="1"/>
</dbReference>
<dbReference type="OrthoDB" id="883430at2"/>
<reference evidence="8 9" key="1">
    <citation type="submission" date="2007-01" db="EMBL/GenBank/DDBJ databases">
        <authorList>
            <person name="Haygood M."/>
            <person name="Podell S."/>
            <person name="Anderson C."/>
            <person name="Hopkinson B."/>
            <person name="Roe K."/>
            <person name="Barbeau K."/>
            <person name="Gaasterland T."/>
            <person name="Ferriera S."/>
            <person name="Johnson J."/>
            <person name="Kravitz S."/>
            <person name="Beeson K."/>
            <person name="Sutton G."/>
            <person name="Rogers Y.-H."/>
            <person name="Friedman R."/>
            <person name="Frazier M."/>
            <person name="Venter J.C."/>
        </authorList>
    </citation>
    <scope>NUCLEOTIDE SEQUENCE [LARGE SCALE GENOMIC DNA]</scope>
    <source>
        <strain evidence="8 9">ATCC 23134</strain>
    </source>
</reference>
<evidence type="ECO:0000256" key="6">
    <source>
        <dbReference type="RuleBase" id="RU003567"/>
    </source>
</evidence>
<protein>
    <recommendedName>
        <fullName evidence="6">ATP-dependent Clp protease proteolytic subunit</fullName>
    </recommendedName>
</protein>
<dbReference type="AlphaFoldDB" id="A1ZEM2"/>
<keyword evidence="2" id="KW-0963">Cytoplasm</keyword>
<dbReference type="InterPro" id="IPR001907">
    <property type="entry name" value="ClpP"/>
</dbReference>
<keyword evidence="4 8" id="KW-0378">Hydrolase</keyword>
<dbReference type="Pfam" id="PF00574">
    <property type="entry name" value="CLP_protease"/>
    <property type="match status" value="1"/>
</dbReference>